<feature type="transmembrane region" description="Helical" evidence="2">
    <location>
        <begin position="462"/>
        <end position="480"/>
    </location>
</feature>
<evidence type="ECO:0000313" key="3">
    <source>
        <dbReference type="Proteomes" id="UP000818029"/>
    </source>
</evidence>
<dbReference type="KEGG" id="ghi:107888457"/>
<keyword evidence="2" id="KW-0812">Transmembrane</keyword>
<evidence type="ECO:0000256" key="1">
    <source>
        <dbReference type="SAM" id="MobiDB-lite"/>
    </source>
</evidence>
<accession>A0A1U8HPX0</accession>
<feature type="region of interest" description="Disordered" evidence="1">
    <location>
        <begin position="299"/>
        <end position="329"/>
    </location>
</feature>
<dbReference type="PANTHER" id="PTHR47481">
    <property type="match status" value="1"/>
</dbReference>
<dbReference type="GeneID" id="107888457"/>
<dbReference type="PaxDb" id="3635-A0A1U8HPX0"/>
<reference evidence="4" key="2">
    <citation type="submission" date="2025-08" db="UniProtKB">
        <authorList>
            <consortium name="RefSeq"/>
        </authorList>
    </citation>
    <scope>IDENTIFICATION</scope>
</reference>
<dbReference type="Pfam" id="PF14223">
    <property type="entry name" value="Retrotran_gag_2"/>
    <property type="match status" value="1"/>
</dbReference>
<keyword evidence="3" id="KW-1185">Reference proteome</keyword>
<protein>
    <submittedName>
        <fullName evidence="4">Uncharacterized protein isoform X1</fullName>
    </submittedName>
</protein>
<dbReference type="AlphaFoldDB" id="A0A1U8HPX0"/>
<evidence type="ECO:0000256" key="2">
    <source>
        <dbReference type="SAM" id="Phobius"/>
    </source>
</evidence>
<name>A0A1U8HPX0_GOSHI</name>
<evidence type="ECO:0000313" key="4">
    <source>
        <dbReference type="RefSeq" id="XP_016668056.1"/>
    </source>
</evidence>
<gene>
    <name evidence="4" type="primary">LOC107888457</name>
</gene>
<keyword evidence="2" id="KW-0472">Membrane</keyword>
<dbReference type="RefSeq" id="XP_016668056.1">
    <property type="nucleotide sequence ID" value="XM_016812567.2"/>
</dbReference>
<sequence>MAHTNSADSASTDGCCAAFHGDKVVNSFPRHDIVKLDDGTFVQWRQQVRLILGGYGLLGFVDGTLSPPSRFLASPDGSLVPSSAAQVFDQQDQFLTSWLLSTVSSSCLASFTDARSACDVWTTAARLFAADTGVKQSRIRHELHSLTKGALSIKEYVAKITTLCALLAAFGTRISDEEKTQVMLAGLPSDFDAVVSSASLSSEPVPFQRLVDALLECETRQLRAVQEVVMHANLVEGGPSPTPEASVRGGTPLMSGRGRCFRPRIQCQICNRLGHLAQKCYYRFRRDFDGSQAEARATNTAHALGGSRSVPFAPQRGFDGDVGGPSAQRMRFTHSFGQNQNDFGQNQHAFRPHYDFGQNWTPAGYYGGPMHNAYVGQNSALDGHVPRPELSRPNLAYVSHEPSRSFAPYNGLRAGNAGGQLNDYRLVNNCVQVGYPLSFEPTLVMGVIIRPHLFLGERSRELVSIVVPIRVLVFLGLVIYMRLIFRVLLIHMLILLRLVLMVVKMMAIFPYLLGLLLGTRIRELAIMYVAMRRLFKVLLRISDIMTQETLLKGHIQDGLYQFLLPDVSRPTVSVPVAASIEV</sequence>
<keyword evidence="2" id="KW-1133">Transmembrane helix</keyword>
<reference evidence="3" key="1">
    <citation type="journal article" date="2020" name="Nat. Genet.">
        <title>Genomic diversifications of five Gossypium allopolyploid species and their impact on cotton improvement.</title>
        <authorList>
            <person name="Chen Z.J."/>
            <person name="Sreedasyam A."/>
            <person name="Ando A."/>
            <person name="Song Q."/>
            <person name="De Santiago L.M."/>
            <person name="Hulse-Kemp A.M."/>
            <person name="Ding M."/>
            <person name="Ye W."/>
            <person name="Kirkbride R.C."/>
            <person name="Jenkins J."/>
            <person name="Plott C."/>
            <person name="Lovell J."/>
            <person name="Lin Y.M."/>
            <person name="Vaughn R."/>
            <person name="Liu B."/>
            <person name="Simpson S."/>
            <person name="Scheffler B.E."/>
            <person name="Wen L."/>
            <person name="Saski C.A."/>
            <person name="Grover C.E."/>
            <person name="Hu G."/>
            <person name="Conover J.L."/>
            <person name="Carlson J.W."/>
            <person name="Shu S."/>
            <person name="Boston L.B."/>
            <person name="Williams M."/>
            <person name="Peterson D.G."/>
            <person name="McGee K."/>
            <person name="Jones D.C."/>
            <person name="Wendel J.F."/>
            <person name="Stelly D.M."/>
            <person name="Grimwood J."/>
            <person name="Schmutz J."/>
        </authorList>
    </citation>
    <scope>NUCLEOTIDE SEQUENCE [LARGE SCALE GENOMIC DNA]</scope>
    <source>
        <strain evidence="3">cv. TM-1</strain>
    </source>
</reference>
<dbReference type="PANTHER" id="PTHR47481:SF10">
    <property type="entry name" value="COPIA-LIKE POLYPROTEIN_RETROTRANSPOSON"/>
    <property type="match status" value="1"/>
</dbReference>
<dbReference type="OrthoDB" id="1845088at2759"/>
<dbReference type="Proteomes" id="UP000818029">
    <property type="component" value="Chromosome A09"/>
</dbReference>
<proteinExistence type="predicted"/>
<organism evidence="3 4">
    <name type="scientific">Gossypium hirsutum</name>
    <name type="common">Upland cotton</name>
    <name type="synonym">Gossypium mexicanum</name>
    <dbReference type="NCBI Taxonomy" id="3635"/>
    <lineage>
        <taxon>Eukaryota</taxon>
        <taxon>Viridiplantae</taxon>
        <taxon>Streptophyta</taxon>
        <taxon>Embryophyta</taxon>
        <taxon>Tracheophyta</taxon>
        <taxon>Spermatophyta</taxon>
        <taxon>Magnoliopsida</taxon>
        <taxon>eudicotyledons</taxon>
        <taxon>Gunneridae</taxon>
        <taxon>Pentapetalae</taxon>
        <taxon>rosids</taxon>
        <taxon>malvids</taxon>
        <taxon>Malvales</taxon>
        <taxon>Malvaceae</taxon>
        <taxon>Malvoideae</taxon>
        <taxon>Gossypium</taxon>
    </lineage>
</organism>